<dbReference type="GO" id="GO:0005524">
    <property type="term" value="F:ATP binding"/>
    <property type="evidence" value="ECO:0007669"/>
    <property type="project" value="UniProtKB-UniRule"/>
</dbReference>
<feature type="compositionally biased region" description="Basic and acidic residues" evidence="11">
    <location>
        <begin position="1437"/>
        <end position="1452"/>
    </location>
</feature>
<dbReference type="InterPro" id="IPR027417">
    <property type="entry name" value="P-loop_NTPase"/>
</dbReference>
<evidence type="ECO:0000259" key="13">
    <source>
        <dbReference type="PROSITE" id="PS51016"/>
    </source>
</evidence>
<sequence length="2664" mass="303793">MDLRELNAGDLVWFESGLGYPVPGEIKEVHGAAQIVLVESKSENLVEGKILTFAQGEGSLKRRKDVGLEEIDDLTKIEDLHEASVIWNLRARYDASKFYTSIGSILVSINPYSMHPHLYGLEMAKKYEKAAPGQMPPHLFGVGQKVYSALENQRQNQVIIVTGESGSGKTEATKLIMQYLVANNAGSRINLNRVSEQILEASSLLESFGNAKSSRNDNSSRFGKYLEVYFKAGVIIGAKVNQYLLEKYRVVSQVNDERNFHIFYDMLGGLNENERKKYGLLEADKYFYLNQGASDCNPNRDWSSLQSAMHILDLTDNEREGINRILGSILHLGNVYFHRRQLRSSLEGVEIGSEGAECKWASHLLDISSEDLIRSLMIKITEARGELLYFPLTIDQALDARDAFAKLEQAEYQKERLEWTPLGWEDNLPVIHLLAKKPVGIFHLLDDESNFPRSTDKSFMEKCHYNHALNELYSRARIGAQEFGIKHYAGTVWYNVDGFLGKNRDVSIKNEVLELLESSSLPLLQDITKQLKTNQEGRNFSRNSTSRFVSIQPRKSTVAARFSDSLQHLMTSISKCNPTFVRCINPNYEKQPKKVDMSCLLNQVRYLGLLQTVNIRKQGYPVRLRFPHFVERYRHLLHHPVTKGMSYRDLSQFILDSLNNVEEKGYQLGATRVFLRESLHLILEQERNAQQQRAASTIQRNVRKMLLRQKTRRQHKSAIILQKVYRGYRERKRYQKIKKGITKAQALYRGRKDRRRYEKMKNELRHKREAEIAMKENQKQYSAHKLPQKESNDANNSIFQLDVPAELAFIYSKIENWNQVHNDKNLVKVVGTVPGPPIASDLPNDLEQFSFNKFSSVYCNGIHLHPRKDPITQPFLSRTASKDKDFNDSLSMFKLILRWTGDSSLDAVRAKVLADYIVNKGLMSRNLRDEILVQLCNQCYRAEEKQSTKIWQLISHCLSSFSPSAAFQKYLLKFIIDNAPQGQREILVKKILRNHSQAPRNFPPAYLEWRAAKEFDIALGLTLPDNTMQTVAIDSWTTCEEAGNLSLASFSGFQAQGWTVVLDDSEAVTETCGLDFILDLIGEMELCSSFPATRNYLLRLKKNSSNVMSQSNRKSYSNESEPLSSPKRPDIPPPLPPVKKNDEIRVEYVKSNALRPPQRKTSIDLLSRSSALNERYFDVDKSRSRSLDDLLNSDSERPSVIETPNIDQPLNTLGLSESRLNDRYLSSDRFVSLKQHQHQQQQPPIVSRQMKLSSMGRRITNSNSIRHDRSDLVRSSGMSDTSECASLASHVRRVRVPSQASDVDQFLDDLFSPVLDGNLDELSDARSLAASIRGNESENVFFEAPIMIDELNILQNPNSLSRIIKGGGDDPGTYQQQQVQRAFLESAMEQNIKIQQQLIAQNEALQTLLCQQKNEKAERTQNFNVKQINSITMRHDVEEGREGEEKNRKDVMEMNSKPPPPPPMPPPLNIESPFQRPFMDAYGRAKTVRIGKWRWPPPTDNGQVDGGEDYISFKLRQNQRKSTPQSQHFGENSNAMNDSREISAWEEFDIESMPSLKNVERSRDKFPSVSDLHNKSQNPNRVQKRSFDIGSERPSSNSVGKLKLSLEMRQRLEQVTAGHSVRSITSNKSELDKPSMKIDDARKAMLEQQLGGGGHNVRNQIQRMEIGKTSKPFMPLPSVPAPPPPIRPANSVPPPIMNHQNKEKKPSFLQRLDKDTLGVKENFYESWELAENEQIDFMYKRSRSHSREREHFSESVWDRTEVEGPPSTDEINKMKDKTRQNESSQMKREREHNLSYATKNNDKEKQSSANEKATFKNHMFSLKEHERKTSSLIQPVQKGKYEESENDANVTPLPAIPKPIHGIALAKPTACLTYNSQVSWKLKVKKEFFTPTENMGTPAVIDLLYAQIVADLMKPCLRINSQEKRDAKSLLSSYSINLDNNKTTQATAIAKRKLIEMARSWPLYFSRLFMVSASPQYPEVVILAVHQSGAYLVQRNDESLTVLKAIPFSDLLNVVTLPRPATLQLNLKNGTHYVLHTVKAASIQAFMQSFLHEFKITKSNYLTPTQTNKMATSSLMHIKKQESNEEIRPTNVTAMRKHSGNIIENIENINSSKMIMQKQSSTVPPQDSSICGDEELLALQQPASNNHSLLQFALQHFRNDMRDDTSQNRSEKEESSDNLYINMVKCQWQGTPLRQPLLKLPSELNSLALECFECVLRYCGDLPQDHDYTEVKCVYTVLMHCHKHLILRDEIYCQLMKQTTANQSACADSCQRAWRLLSILAAYFSCSEALKPYLIEHLTSIATDRRGTAAVCLANLRKTARCGGRKNVPSVEEVTAVSAGRSARRQIYRLPGGAERVVNTRCSTVVADVINELCCLLGIESEIEQQEFSLYCIVQGDAFTMPLSSDEYILDVTTELLKTNQPFYLIFCRSVWHFPLKRDPPPTPLYIEVLFNQVAPDYLEGLLLEIPSSGTPSLDYVRDIARIAATLHRAADLNHIPVMKEIKFLLPKPALGLREIKPAQWVNLVQAEFLQVVMLTPLQCKAQFLSILSTWPLFGSSFFAVKRVFGDDIGIFKEENGSMWRELIMALNNRGVLFLDSNTHETLHHWNFIEIISTRKIRSEDALFLDMKVGNLLQQSVIRVQTEQAHEISRIMRQYISMAQINRK</sequence>
<evidence type="ECO:0000256" key="1">
    <source>
        <dbReference type="ARBA" id="ARBA00004496"/>
    </source>
</evidence>
<keyword evidence="5 10" id="KW-0547">Nucleotide-binding</keyword>
<dbReference type="PROSITE" id="PS51016">
    <property type="entry name" value="MYTH4"/>
    <property type="match status" value="2"/>
</dbReference>
<evidence type="ECO:0000256" key="11">
    <source>
        <dbReference type="SAM" id="MobiDB-lite"/>
    </source>
</evidence>
<dbReference type="InterPro" id="IPR019749">
    <property type="entry name" value="Band_41_domain"/>
</dbReference>
<dbReference type="InterPro" id="IPR011993">
    <property type="entry name" value="PH-like_dom_sf"/>
</dbReference>
<keyword evidence="3" id="KW-0963">Cytoplasm</keyword>
<evidence type="ECO:0000259" key="12">
    <source>
        <dbReference type="PROSITE" id="PS50057"/>
    </source>
</evidence>
<dbReference type="InterPro" id="IPR001609">
    <property type="entry name" value="Myosin_head_motor_dom-like"/>
</dbReference>
<dbReference type="Gene3D" id="1.20.5.190">
    <property type="match status" value="1"/>
</dbReference>
<evidence type="ECO:0000256" key="7">
    <source>
        <dbReference type="ARBA" id="ARBA00023123"/>
    </source>
</evidence>
<dbReference type="Pfam" id="PF00063">
    <property type="entry name" value="Myosin_head"/>
    <property type="match status" value="1"/>
</dbReference>
<feature type="domain" description="FERM" evidence="12">
    <location>
        <begin position="2343"/>
        <end position="2663"/>
    </location>
</feature>
<dbReference type="InterPro" id="IPR000857">
    <property type="entry name" value="MyTH4_dom"/>
</dbReference>
<organism evidence="15 16">
    <name type="scientific">Clunio marinus</name>
    <dbReference type="NCBI Taxonomy" id="568069"/>
    <lineage>
        <taxon>Eukaryota</taxon>
        <taxon>Metazoa</taxon>
        <taxon>Ecdysozoa</taxon>
        <taxon>Arthropoda</taxon>
        <taxon>Hexapoda</taxon>
        <taxon>Insecta</taxon>
        <taxon>Pterygota</taxon>
        <taxon>Neoptera</taxon>
        <taxon>Endopterygota</taxon>
        <taxon>Diptera</taxon>
        <taxon>Nematocera</taxon>
        <taxon>Chironomoidea</taxon>
        <taxon>Chironomidae</taxon>
        <taxon>Clunio</taxon>
    </lineage>
</organism>
<dbReference type="Gene3D" id="1.20.120.720">
    <property type="entry name" value="Myosin VI head, motor domain, U50 subdomain"/>
    <property type="match status" value="1"/>
</dbReference>
<dbReference type="InterPro" id="IPR051567">
    <property type="entry name" value="Unconventional_Myosin_ATPase"/>
</dbReference>
<dbReference type="CDD" id="cd23767">
    <property type="entry name" value="IQCD"/>
    <property type="match status" value="1"/>
</dbReference>
<dbReference type="GO" id="GO:0003779">
    <property type="term" value="F:actin binding"/>
    <property type="evidence" value="ECO:0007669"/>
    <property type="project" value="UniProtKB-KW"/>
</dbReference>
<dbReference type="Gene3D" id="1.20.58.530">
    <property type="match status" value="1"/>
</dbReference>
<dbReference type="SMART" id="SM00242">
    <property type="entry name" value="MYSc"/>
    <property type="match status" value="1"/>
</dbReference>
<accession>A0A1J1IGD1</accession>
<dbReference type="Pfam" id="PF02174">
    <property type="entry name" value="IRS"/>
    <property type="match status" value="1"/>
</dbReference>
<dbReference type="InterPro" id="IPR041795">
    <property type="entry name" value="MyoXV_FERM_C"/>
</dbReference>
<feature type="region of interest" description="Disordered" evidence="11">
    <location>
        <begin position="1559"/>
        <end position="1598"/>
    </location>
</feature>
<feature type="region of interest" description="Actin-binding" evidence="10">
    <location>
        <begin position="566"/>
        <end position="588"/>
    </location>
</feature>
<evidence type="ECO:0000256" key="10">
    <source>
        <dbReference type="PROSITE-ProRule" id="PRU00782"/>
    </source>
</evidence>
<dbReference type="Pfam" id="PF00612">
    <property type="entry name" value="IQ"/>
    <property type="match status" value="1"/>
</dbReference>
<dbReference type="PROSITE" id="PS51456">
    <property type="entry name" value="MYOSIN_MOTOR"/>
    <property type="match status" value="1"/>
</dbReference>
<dbReference type="SMART" id="SM00015">
    <property type="entry name" value="IQ"/>
    <property type="match status" value="3"/>
</dbReference>
<keyword evidence="6 10" id="KW-0067">ATP-binding</keyword>
<dbReference type="SUPFAM" id="SSF50729">
    <property type="entry name" value="PH domain-like"/>
    <property type="match status" value="1"/>
</dbReference>
<keyword evidence="16" id="KW-1185">Reference proteome</keyword>
<feature type="compositionally biased region" description="Polar residues" evidence="11">
    <location>
        <begin position="1108"/>
        <end position="1121"/>
    </location>
</feature>
<dbReference type="GO" id="GO:0030182">
    <property type="term" value="P:neuron differentiation"/>
    <property type="evidence" value="ECO:0007669"/>
    <property type="project" value="UniProtKB-ARBA"/>
</dbReference>
<dbReference type="InterPro" id="IPR002404">
    <property type="entry name" value="IRS_PTB"/>
</dbReference>
<reference evidence="15 16" key="1">
    <citation type="submission" date="2015-04" db="EMBL/GenBank/DDBJ databases">
        <authorList>
            <person name="Syromyatnikov M.Y."/>
            <person name="Popov V.N."/>
        </authorList>
    </citation>
    <scope>NUCLEOTIDE SEQUENCE [LARGE SCALE GENOMIC DNA]</scope>
</reference>
<dbReference type="Pfam" id="PF00784">
    <property type="entry name" value="MyTH4"/>
    <property type="match status" value="2"/>
</dbReference>
<dbReference type="GO" id="GO:0071944">
    <property type="term" value="C:cell periphery"/>
    <property type="evidence" value="ECO:0007669"/>
    <property type="project" value="UniProtKB-ARBA"/>
</dbReference>
<comment type="similarity">
    <text evidence="2 10">Belongs to the TRAFAC class myosin-kinesin ATPase superfamily. Myosin family.</text>
</comment>
<dbReference type="PROSITE" id="PS50057">
    <property type="entry name" value="FERM_3"/>
    <property type="match status" value="1"/>
</dbReference>
<dbReference type="OrthoDB" id="8182952at2759"/>
<evidence type="ECO:0000256" key="5">
    <source>
        <dbReference type="ARBA" id="ARBA00022741"/>
    </source>
</evidence>
<dbReference type="Gene3D" id="3.40.850.10">
    <property type="entry name" value="Kinesin motor domain"/>
    <property type="match status" value="2"/>
</dbReference>
<dbReference type="Pfam" id="PF26570">
    <property type="entry name" value="MYO15"/>
    <property type="match status" value="1"/>
</dbReference>
<feature type="domain" description="MyTH4" evidence="13">
    <location>
        <begin position="2188"/>
        <end position="2338"/>
    </location>
</feature>
<evidence type="ECO:0000313" key="16">
    <source>
        <dbReference type="Proteomes" id="UP000183832"/>
    </source>
</evidence>
<evidence type="ECO:0000256" key="9">
    <source>
        <dbReference type="ARBA" id="ARBA00023203"/>
    </source>
</evidence>
<dbReference type="Gene3D" id="2.30.29.30">
    <property type="entry name" value="Pleckstrin-homology domain (PH domain)/Phosphotyrosine-binding domain (PTB)"/>
    <property type="match status" value="2"/>
</dbReference>
<dbReference type="CDD" id="cd13201">
    <property type="entry name" value="FERM_C_MyoXV"/>
    <property type="match status" value="1"/>
</dbReference>
<dbReference type="GO" id="GO:0009887">
    <property type="term" value="P:animal organ morphogenesis"/>
    <property type="evidence" value="ECO:0007669"/>
    <property type="project" value="UniProtKB-ARBA"/>
</dbReference>
<keyword evidence="8 10" id="KW-0505">Motor protein</keyword>
<gene>
    <name evidence="15" type="ORF">CLUMA_CG012669</name>
</gene>
<dbReference type="PANTHER" id="PTHR22692:SF26">
    <property type="entry name" value="SH3 DOMAIN-CONTAINING PROTEIN"/>
    <property type="match status" value="1"/>
</dbReference>
<dbReference type="CDD" id="cd14473">
    <property type="entry name" value="FERM_B-lobe"/>
    <property type="match status" value="1"/>
</dbReference>
<dbReference type="PRINTS" id="PR00193">
    <property type="entry name" value="MYOSINHEAVY"/>
</dbReference>
<dbReference type="Proteomes" id="UP000183832">
    <property type="component" value="Unassembled WGS sequence"/>
</dbReference>
<evidence type="ECO:0000256" key="2">
    <source>
        <dbReference type="ARBA" id="ARBA00008314"/>
    </source>
</evidence>
<dbReference type="SMART" id="SM00139">
    <property type="entry name" value="MyTH4"/>
    <property type="match status" value="2"/>
</dbReference>
<evidence type="ECO:0000256" key="3">
    <source>
        <dbReference type="ARBA" id="ARBA00022490"/>
    </source>
</evidence>
<proteinExistence type="inferred from homology"/>
<evidence type="ECO:0000256" key="6">
    <source>
        <dbReference type="ARBA" id="ARBA00022840"/>
    </source>
</evidence>
<dbReference type="SMART" id="SM00295">
    <property type="entry name" value="B41"/>
    <property type="match status" value="1"/>
</dbReference>
<keyword evidence="9 10" id="KW-0009">Actin-binding</keyword>
<protein>
    <submittedName>
        <fullName evidence="15">CLUMA_CG012669, isoform A</fullName>
    </submittedName>
</protein>
<keyword evidence="4" id="KW-0677">Repeat</keyword>
<feature type="region of interest" description="Disordered" evidence="11">
    <location>
        <begin position="1742"/>
        <end position="1812"/>
    </location>
</feature>
<feature type="compositionally biased region" description="Basic and acidic residues" evidence="11">
    <location>
        <begin position="1745"/>
        <end position="1762"/>
    </location>
</feature>
<dbReference type="InterPro" id="IPR000048">
    <property type="entry name" value="IQ_motif_EF-hand-BS"/>
</dbReference>
<name>A0A1J1IGD1_9DIPT</name>
<dbReference type="PANTHER" id="PTHR22692">
    <property type="entry name" value="MYOSIN VII, XV"/>
    <property type="match status" value="1"/>
</dbReference>
<keyword evidence="7 10" id="KW-0518">Myosin</keyword>
<dbReference type="InterPro" id="IPR036961">
    <property type="entry name" value="Kinesin_motor_dom_sf"/>
</dbReference>
<dbReference type="GO" id="GO:0016459">
    <property type="term" value="C:myosin complex"/>
    <property type="evidence" value="ECO:0007669"/>
    <property type="project" value="UniProtKB-KW"/>
</dbReference>
<comment type="subcellular location">
    <subcellularLocation>
        <location evidence="1">Cytoplasm</location>
    </subcellularLocation>
</comment>
<dbReference type="STRING" id="568069.A0A1J1IGD1"/>
<dbReference type="PROSITE" id="PS50096">
    <property type="entry name" value="IQ"/>
    <property type="match status" value="3"/>
</dbReference>
<dbReference type="InterPro" id="IPR019748">
    <property type="entry name" value="FERM_central"/>
</dbReference>
<feature type="compositionally biased region" description="Polar residues" evidence="11">
    <location>
        <begin position="1520"/>
        <end position="1537"/>
    </location>
</feature>
<dbReference type="EMBL" id="CVRI01000050">
    <property type="protein sequence ID" value="CRK99256.1"/>
    <property type="molecule type" value="Genomic_DNA"/>
</dbReference>
<feature type="binding site" evidence="10">
    <location>
        <begin position="163"/>
        <end position="170"/>
    </location>
    <ligand>
        <name>ATP</name>
        <dbReference type="ChEBI" id="CHEBI:30616"/>
    </ligand>
</feature>
<dbReference type="GO" id="GO:0003774">
    <property type="term" value="F:cytoskeletal motor activity"/>
    <property type="evidence" value="ECO:0007669"/>
    <property type="project" value="UniProtKB-UniRule"/>
</dbReference>
<evidence type="ECO:0000256" key="4">
    <source>
        <dbReference type="ARBA" id="ARBA00022737"/>
    </source>
</evidence>
<feature type="domain" description="MyTH4" evidence="13">
    <location>
        <begin position="866"/>
        <end position="1013"/>
    </location>
</feature>
<feature type="region of interest" description="Disordered" evidence="11">
    <location>
        <begin position="1108"/>
        <end position="1140"/>
    </location>
</feature>
<dbReference type="InterPro" id="IPR000299">
    <property type="entry name" value="FERM_domain"/>
</dbReference>
<feature type="domain" description="Myosin motor" evidence="14">
    <location>
        <begin position="69"/>
        <end position="688"/>
    </location>
</feature>
<dbReference type="InterPro" id="IPR059004">
    <property type="entry name" value="MYO15"/>
</dbReference>
<dbReference type="Gene3D" id="1.25.40.530">
    <property type="entry name" value="MyTH4 domain"/>
    <property type="match status" value="2"/>
</dbReference>
<dbReference type="Gene3D" id="6.20.240.20">
    <property type="match status" value="1"/>
</dbReference>
<feature type="compositionally biased region" description="Basic and acidic residues" evidence="11">
    <location>
        <begin position="1770"/>
        <end position="1793"/>
    </location>
</feature>
<evidence type="ECO:0000313" key="15">
    <source>
        <dbReference type="EMBL" id="CRK99256.1"/>
    </source>
</evidence>
<dbReference type="InterPro" id="IPR038185">
    <property type="entry name" value="MyTH4_dom_sf"/>
</dbReference>
<feature type="region of interest" description="Disordered" evidence="11">
    <location>
        <begin position="1437"/>
        <end position="1463"/>
    </location>
</feature>
<feature type="region of interest" description="Disordered" evidence="11">
    <location>
        <begin position="1518"/>
        <end position="1538"/>
    </location>
</feature>
<evidence type="ECO:0000259" key="14">
    <source>
        <dbReference type="PROSITE" id="PS51456"/>
    </source>
</evidence>
<dbReference type="SUPFAM" id="SSF52540">
    <property type="entry name" value="P-loop containing nucleoside triphosphate hydrolases"/>
    <property type="match status" value="1"/>
</dbReference>
<evidence type="ECO:0000256" key="8">
    <source>
        <dbReference type="ARBA" id="ARBA00023175"/>
    </source>
</evidence>
<dbReference type="GO" id="GO:0005737">
    <property type="term" value="C:cytoplasm"/>
    <property type="evidence" value="ECO:0007669"/>
    <property type="project" value="UniProtKB-ARBA"/>
</dbReference>